<protein>
    <submittedName>
        <fullName evidence="2">Uncharacterized conserved protein</fullName>
    </submittedName>
</protein>
<name>A0A0T9L6L7_YERKR</name>
<dbReference type="Pfam" id="PF08349">
    <property type="entry name" value="DUF1722"/>
    <property type="match status" value="1"/>
</dbReference>
<dbReference type="PANTHER" id="PTHR30087:SF0">
    <property type="entry name" value="INNER MEMBRANE PROTEIN"/>
    <property type="match status" value="1"/>
</dbReference>
<gene>
    <name evidence="2" type="ORF">ERS008491_01810</name>
</gene>
<dbReference type="InterPro" id="IPR013560">
    <property type="entry name" value="DUF1722"/>
</dbReference>
<feature type="domain" description="DUF1722" evidence="1">
    <location>
        <begin position="53"/>
        <end position="169"/>
    </location>
</feature>
<organism evidence="2 3">
    <name type="scientific">Yersinia kristensenii</name>
    <dbReference type="NCBI Taxonomy" id="28152"/>
    <lineage>
        <taxon>Bacteria</taxon>
        <taxon>Pseudomonadati</taxon>
        <taxon>Pseudomonadota</taxon>
        <taxon>Gammaproteobacteria</taxon>
        <taxon>Enterobacterales</taxon>
        <taxon>Yersiniaceae</taxon>
        <taxon>Yersinia</taxon>
    </lineage>
</organism>
<reference evidence="2 3" key="1">
    <citation type="submission" date="2015-03" db="EMBL/GenBank/DDBJ databases">
        <authorList>
            <person name="Murphy D."/>
        </authorList>
    </citation>
    <scope>NUCLEOTIDE SEQUENCE [LARGE SCALE GENOMIC DNA]</scope>
    <source>
        <strain evidence="2 3">FCF326</strain>
    </source>
</reference>
<accession>A0A0T9L6L7</accession>
<dbReference type="EMBL" id="CPYI01000006">
    <property type="protein sequence ID" value="CNE63201.1"/>
    <property type="molecule type" value="Genomic_DNA"/>
</dbReference>
<dbReference type="Proteomes" id="UP000045824">
    <property type="component" value="Unassembled WGS sequence"/>
</dbReference>
<sequence>MPQNSQMPENKQMLQNQQVTPSIVYCHARDELDALCAAGITRGKLMEFHSRYKLVLLAHSQPEYREIGPFIAAMDKWPSLSEFTAEYRQRLLHLLSHSPTVANHTNVLMHVQGYFRPYLTSAQRQALAQLIEQYRLGEWPLSAPIAQIMDYMVEFPNDYLAGQHYFTFYSAQG</sequence>
<evidence type="ECO:0000313" key="2">
    <source>
        <dbReference type="EMBL" id="CNE63201.1"/>
    </source>
</evidence>
<dbReference type="NCBIfam" id="NF007549">
    <property type="entry name" value="PRK10167.1"/>
    <property type="match status" value="1"/>
</dbReference>
<dbReference type="AlphaFoldDB" id="A0A0T9L6L7"/>
<evidence type="ECO:0000259" key="1">
    <source>
        <dbReference type="Pfam" id="PF08349"/>
    </source>
</evidence>
<dbReference type="PANTHER" id="PTHR30087">
    <property type="entry name" value="INNER MEMBRANE PROTEIN"/>
    <property type="match status" value="1"/>
</dbReference>
<evidence type="ECO:0000313" key="3">
    <source>
        <dbReference type="Proteomes" id="UP000045824"/>
    </source>
</evidence>
<proteinExistence type="predicted"/>